<dbReference type="InterPro" id="IPR051311">
    <property type="entry name" value="DedA_domain"/>
</dbReference>
<evidence type="ECO:0000256" key="1">
    <source>
        <dbReference type="SAM" id="Phobius"/>
    </source>
</evidence>
<feature type="domain" description="VTT" evidence="2">
    <location>
        <begin position="33"/>
        <end position="159"/>
    </location>
</feature>
<keyword evidence="1" id="KW-0472">Membrane</keyword>
<dbReference type="PANTHER" id="PTHR42709">
    <property type="entry name" value="ALKALINE PHOSPHATASE LIKE PROTEIN"/>
    <property type="match status" value="1"/>
</dbReference>
<dbReference type="PANTHER" id="PTHR42709:SF9">
    <property type="entry name" value="ALKALINE PHOSPHATASE LIKE PROTEIN"/>
    <property type="match status" value="1"/>
</dbReference>
<evidence type="ECO:0000313" key="4">
    <source>
        <dbReference type="Proteomes" id="UP000282483"/>
    </source>
</evidence>
<keyword evidence="4" id="KW-1185">Reference proteome</keyword>
<dbReference type="AlphaFoldDB" id="A0A2Z5UUJ1"/>
<gene>
    <name evidence="3" type="ORF">RVIR1_06600</name>
</gene>
<accession>A0A2Z5UUJ1</accession>
<keyword evidence="1" id="KW-1133">Transmembrane helix</keyword>
<feature type="transmembrane region" description="Helical" evidence="1">
    <location>
        <begin position="12"/>
        <end position="33"/>
    </location>
</feature>
<evidence type="ECO:0000259" key="2">
    <source>
        <dbReference type="Pfam" id="PF09335"/>
    </source>
</evidence>
<dbReference type="Pfam" id="PF09335">
    <property type="entry name" value="VTT_dom"/>
    <property type="match status" value="1"/>
</dbReference>
<evidence type="ECO:0000313" key="3">
    <source>
        <dbReference type="EMBL" id="BBB15158.1"/>
    </source>
</evidence>
<name>A0A2Z5UUJ1_9COXI</name>
<feature type="transmembrane region" description="Helical" evidence="1">
    <location>
        <begin position="103"/>
        <end position="121"/>
    </location>
</feature>
<keyword evidence="1" id="KW-0812">Transmembrane</keyword>
<dbReference type="GO" id="GO:0005886">
    <property type="term" value="C:plasma membrane"/>
    <property type="evidence" value="ECO:0007669"/>
    <property type="project" value="TreeGrafter"/>
</dbReference>
<dbReference type="OrthoDB" id="9780918at2"/>
<dbReference type="KEGG" id="rvi:RVIR1_06600"/>
<reference evidence="3 4" key="1">
    <citation type="submission" date="2017-03" db="EMBL/GenBank/DDBJ databases">
        <title>The genome sequence of Candidatus Rickettsiella viridis.</title>
        <authorList>
            <person name="Nikoh N."/>
            <person name="Tsuchida T."/>
            <person name="Yamaguchi K."/>
            <person name="Maeda T."/>
            <person name="Shigenobu S."/>
            <person name="Fukatsu T."/>
        </authorList>
    </citation>
    <scope>NUCLEOTIDE SEQUENCE [LARGE SCALE GENOMIC DNA]</scope>
    <source>
        <strain evidence="3 4">Ap-RA04</strain>
    </source>
</reference>
<sequence>MQSFLNQFIPWIQHYGSVAVFLWLALGIIALPIPEESLLLFIGFLMAKDKLPIVSTVIAAYAGTCSGITGSYGLGIFTSRYIVRGWGRYIGLTEKRFQRAHNWFERFGKWALCIGYFIPGVRHLTGYVAGALKLCYKHFAIFAYCGGIAWASLFMSLGYFFYKPINAFIGALHAHTVSLLQLF</sequence>
<proteinExistence type="predicted"/>
<organism evidence="3 4">
    <name type="scientific">Candidatus Rickettsiella viridis</name>
    <dbReference type="NCBI Taxonomy" id="676208"/>
    <lineage>
        <taxon>Bacteria</taxon>
        <taxon>Pseudomonadati</taxon>
        <taxon>Pseudomonadota</taxon>
        <taxon>Gammaproteobacteria</taxon>
        <taxon>Legionellales</taxon>
        <taxon>Coxiellaceae</taxon>
        <taxon>Rickettsiella</taxon>
    </lineage>
</organism>
<dbReference type="RefSeq" id="WP_126322638.1">
    <property type="nucleotide sequence ID" value="NZ_AP018005.1"/>
</dbReference>
<dbReference type="InterPro" id="IPR032816">
    <property type="entry name" value="VTT_dom"/>
</dbReference>
<dbReference type="Proteomes" id="UP000282483">
    <property type="component" value="Chromosome"/>
</dbReference>
<feature type="transmembrane region" description="Helical" evidence="1">
    <location>
        <begin position="53"/>
        <end position="83"/>
    </location>
</feature>
<feature type="transmembrane region" description="Helical" evidence="1">
    <location>
        <begin position="141"/>
        <end position="162"/>
    </location>
</feature>
<dbReference type="EMBL" id="AP018005">
    <property type="protein sequence ID" value="BBB15158.1"/>
    <property type="molecule type" value="Genomic_DNA"/>
</dbReference>
<protein>
    <submittedName>
        <fullName evidence="3">Alkaline phosphatase DedA family</fullName>
    </submittedName>
</protein>